<keyword evidence="11" id="KW-1185">Reference proteome</keyword>
<dbReference type="InterPro" id="IPR000719">
    <property type="entry name" value="Prot_kinase_dom"/>
</dbReference>
<dbReference type="Gene3D" id="3.90.1200.10">
    <property type="match status" value="1"/>
</dbReference>
<dbReference type="GeneID" id="93173538"/>
<dbReference type="EMBL" id="AP009387">
    <property type="protein sequence ID" value="BAG47873.1"/>
    <property type="molecule type" value="Genomic_DNA"/>
</dbReference>
<proteinExistence type="predicted"/>
<dbReference type="EC" id="2.7.1.81" evidence="7"/>
<evidence type="ECO:0000313" key="11">
    <source>
        <dbReference type="Proteomes" id="UP000008815"/>
    </source>
</evidence>
<dbReference type="Proteomes" id="UP000008815">
    <property type="component" value="Chromosome 3"/>
</dbReference>
<dbReference type="InterPro" id="IPR011009">
    <property type="entry name" value="Kinase-like_dom_sf"/>
</dbReference>
<evidence type="ECO:0000256" key="5">
    <source>
        <dbReference type="ARBA" id="ARBA00036820"/>
    </source>
</evidence>
<name>A0A0H3KR67_BURM1</name>
<organism evidence="10 11">
    <name type="scientific">Burkholderia multivorans (strain ATCC 17616 / 249)</name>
    <dbReference type="NCBI Taxonomy" id="395019"/>
    <lineage>
        <taxon>Bacteria</taxon>
        <taxon>Pseudomonadati</taxon>
        <taxon>Pseudomonadota</taxon>
        <taxon>Betaproteobacteria</taxon>
        <taxon>Burkholderiales</taxon>
        <taxon>Burkholderiaceae</taxon>
        <taxon>Burkholderia</taxon>
        <taxon>Burkholderia cepacia complex</taxon>
    </lineage>
</organism>
<dbReference type="RefSeq" id="WP_012217859.1">
    <property type="nucleotide sequence ID" value="NC_010087.1"/>
</dbReference>
<reference evidence="10 11" key="1">
    <citation type="submission" date="2007-04" db="EMBL/GenBank/DDBJ databases">
        <title>Complete genome sequence of Burkholderia multivorans ATCC 17616.</title>
        <authorList>
            <person name="Ohtsubo Y."/>
            <person name="Yamashita A."/>
            <person name="Kurokawa K."/>
            <person name="Takami H."/>
            <person name="Yuhara S."/>
            <person name="Nishiyama E."/>
            <person name="Endo R."/>
            <person name="Miyazaki R."/>
            <person name="Ono A."/>
            <person name="Yano K."/>
            <person name="Ito M."/>
            <person name="Sota M."/>
            <person name="Yuji N."/>
            <person name="Hattori M."/>
            <person name="Tsuda M."/>
        </authorList>
    </citation>
    <scope>NUCLEOTIDE SEQUENCE [LARGE SCALE GENOMIC DNA]</scope>
    <source>
        <strain evidence="11">ATCC 17616 / 249</strain>
    </source>
</reference>
<evidence type="ECO:0000259" key="9">
    <source>
        <dbReference type="PROSITE" id="PS50011"/>
    </source>
</evidence>
<dbReference type="GO" id="GO:0005524">
    <property type="term" value="F:ATP binding"/>
    <property type="evidence" value="ECO:0007669"/>
    <property type="project" value="InterPro"/>
</dbReference>
<dbReference type="PANTHER" id="PTHR21064:SF1">
    <property type="entry name" value="HYDROXYLYSINE KINASE"/>
    <property type="match status" value="1"/>
</dbReference>
<evidence type="ECO:0000256" key="6">
    <source>
        <dbReference type="ARBA" id="ARBA00037368"/>
    </source>
</evidence>
<keyword evidence="2" id="KW-0963">Cytoplasm</keyword>
<gene>
    <name evidence="10" type="ordered locus">BMULJ_06072</name>
</gene>
<dbReference type="eggNOG" id="COG2334">
    <property type="taxonomic scope" value="Bacteria"/>
</dbReference>
<dbReference type="GO" id="GO:0005737">
    <property type="term" value="C:cytoplasm"/>
    <property type="evidence" value="ECO:0007669"/>
    <property type="project" value="UniProtKB-SubCell"/>
</dbReference>
<accession>A0A0H3KR67</accession>
<comment type="function">
    <text evidence="6">Catalyzes the GTP-dependent phosphorylation of 5-hydroxy-L-lysine.</text>
</comment>
<comment type="subcellular location">
    <subcellularLocation>
        <location evidence="1">Cytoplasm</location>
    </subcellularLocation>
</comment>
<protein>
    <recommendedName>
        <fullName evidence="8">Hydroxylysine kinase</fullName>
        <ecNumber evidence="7">2.7.1.81</ecNumber>
    </recommendedName>
</protein>
<dbReference type="STRING" id="395019.BMULJ_06072"/>
<dbReference type="InterPro" id="IPR002575">
    <property type="entry name" value="Aminoglycoside_PTrfase"/>
</dbReference>
<dbReference type="InterPro" id="IPR050249">
    <property type="entry name" value="Pseudomonas-type_ThrB"/>
</dbReference>
<dbReference type="SUPFAM" id="SSF56112">
    <property type="entry name" value="Protein kinase-like (PK-like)"/>
    <property type="match status" value="1"/>
</dbReference>
<sequence>MHDAAAGPFRHDTLFSVASPRIGIDEAEALAADAFGIVGTASALASERDQNFRIDAADGASYVLKLTHPAEQAGVTEFQTFAQLQVIEADATLPVPRLMRDRSGRYIHWRDVAGEHARQAVRMITFAPGIPLHRVERSRRQRRALGTALGRFDRALRGFTHAHAGHRLLWDIQHLSQLRPLLDYVDGGERRALARHLLDRHDAHTARRMTTLRRQVIHNDLNPYNVLVDETDTDRITAILDFGDMVHAPLVNELAVASSYQLADTPNPLETAVDCICAYHRENPLSGDELAVLPELIVARLLMTVLITGWRAREHPENSAYILRNNALSWTGLHRLAALPDGDAARIIGDAIRHEQENRHAQ</sequence>
<dbReference type="PROSITE" id="PS50011">
    <property type="entry name" value="PROTEIN_KINASE_DOM"/>
    <property type="match status" value="1"/>
</dbReference>
<dbReference type="PANTHER" id="PTHR21064">
    <property type="entry name" value="AMINOGLYCOSIDE PHOSPHOTRANSFERASE DOMAIN-CONTAINING PROTEIN-RELATED"/>
    <property type="match status" value="1"/>
</dbReference>
<evidence type="ECO:0000256" key="4">
    <source>
        <dbReference type="ARBA" id="ARBA00022777"/>
    </source>
</evidence>
<dbReference type="KEGG" id="bmj:BMULJ_06072"/>
<dbReference type="GO" id="GO:0047992">
    <property type="term" value="F:hydroxylysine kinase activity"/>
    <property type="evidence" value="ECO:0007669"/>
    <property type="project" value="UniProtKB-EC"/>
</dbReference>
<evidence type="ECO:0000256" key="3">
    <source>
        <dbReference type="ARBA" id="ARBA00022679"/>
    </source>
</evidence>
<dbReference type="GO" id="GO:0004672">
    <property type="term" value="F:protein kinase activity"/>
    <property type="evidence" value="ECO:0007669"/>
    <property type="project" value="InterPro"/>
</dbReference>
<evidence type="ECO:0000256" key="1">
    <source>
        <dbReference type="ARBA" id="ARBA00004496"/>
    </source>
</evidence>
<dbReference type="AlphaFoldDB" id="A0A0H3KR67"/>
<comment type="catalytic activity">
    <reaction evidence="5">
        <text>(5R)-5-hydroxy-L-lysine + GTP = (5R)-5-phosphooxy-L-lysine + GDP + H(+)</text>
        <dbReference type="Rhea" id="RHEA:19049"/>
        <dbReference type="ChEBI" id="CHEBI:15378"/>
        <dbReference type="ChEBI" id="CHEBI:37565"/>
        <dbReference type="ChEBI" id="CHEBI:57882"/>
        <dbReference type="ChEBI" id="CHEBI:58189"/>
        <dbReference type="ChEBI" id="CHEBI:58357"/>
        <dbReference type="EC" id="2.7.1.81"/>
    </reaction>
</comment>
<evidence type="ECO:0000256" key="2">
    <source>
        <dbReference type="ARBA" id="ARBA00022490"/>
    </source>
</evidence>
<dbReference type="HOGENOM" id="CLU_042971_0_0_4"/>
<dbReference type="KEGG" id="bmu:Bmul_5425"/>
<feature type="domain" description="Protein kinase" evidence="9">
    <location>
        <begin position="24"/>
        <end position="362"/>
    </location>
</feature>
<evidence type="ECO:0000256" key="8">
    <source>
        <dbReference type="ARBA" id="ARBA00040505"/>
    </source>
</evidence>
<evidence type="ECO:0000313" key="10">
    <source>
        <dbReference type="EMBL" id="BAG47873.1"/>
    </source>
</evidence>
<keyword evidence="3" id="KW-0808">Transferase</keyword>
<dbReference type="Pfam" id="PF01636">
    <property type="entry name" value="APH"/>
    <property type="match status" value="1"/>
</dbReference>
<keyword evidence="4 10" id="KW-0418">Kinase</keyword>
<evidence type="ECO:0000256" key="7">
    <source>
        <dbReference type="ARBA" id="ARBA00038873"/>
    </source>
</evidence>